<dbReference type="GO" id="GO:0046872">
    <property type="term" value="F:metal ion binding"/>
    <property type="evidence" value="ECO:0007669"/>
    <property type="project" value="UniProtKB-KW"/>
</dbReference>
<dbReference type="PANTHER" id="PTHR13848">
    <property type="entry name" value="PROTEIN YIPPEE-LIKE CG15309-RELATED"/>
    <property type="match status" value="1"/>
</dbReference>
<evidence type="ECO:0000256" key="4">
    <source>
        <dbReference type="RuleBase" id="RU110713"/>
    </source>
</evidence>
<evidence type="ECO:0000256" key="6">
    <source>
        <dbReference type="SAM" id="SignalP"/>
    </source>
</evidence>
<evidence type="ECO:0000259" key="7">
    <source>
        <dbReference type="PROSITE" id="PS51792"/>
    </source>
</evidence>
<organism evidence="8">
    <name type="scientific">Zea mays</name>
    <name type="common">Maize</name>
    <dbReference type="NCBI Taxonomy" id="4577"/>
    <lineage>
        <taxon>Eukaryota</taxon>
        <taxon>Viridiplantae</taxon>
        <taxon>Streptophyta</taxon>
        <taxon>Embryophyta</taxon>
        <taxon>Tracheophyta</taxon>
        <taxon>Spermatophyta</taxon>
        <taxon>Magnoliopsida</taxon>
        <taxon>Liliopsida</taxon>
        <taxon>Poales</taxon>
        <taxon>Poaceae</taxon>
        <taxon>PACMAD clade</taxon>
        <taxon>Panicoideae</taxon>
        <taxon>Andropogonodae</taxon>
        <taxon>Andropogoneae</taxon>
        <taxon>Tripsacinae</taxon>
        <taxon>Zea</taxon>
    </lineage>
</organism>
<evidence type="ECO:0000256" key="2">
    <source>
        <dbReference type="ARBA" id="ARBA00022723"/>
    </source>
</evidence>
<evidence type="ECO:0000313" key="8">
    <source>
        <dbReference type="EMBL" id="PWZ53843.1"/>
    </source>
</evidence>
<keyword evidence="2" id="KW-0479">Metal-binding</keyword>
<feature type="domain" description="Yippee" evidence="7">
    <location>
        <begin position="15"/>
        <end position="113"/>
    </location>
</feature>
<comment type="similarity">
    <text evidence="1 4">Belongs to the yippee family.</text>
</comment>
<feature type="chain" id="PRO_5035247387" description="Protein yippee-like" evidence="6">
    <location>
        <begin position="17"/>
        <end position="140"/>
    </location>
</feature>
<dbReference type="EMBL" id="NCVQ01000001">
    <property type="protein sequence ID" value="PWZ53843.1"/>
    <property type="molecule type" value="Genomic_DNA"/>
</dbReference>
<dbReference type="InterPro" id="IPR034751">
    <property type="entry name" value="Yippee"/>
</dbReference>
<feature type="region of interest" description="Disordered" evidence="5">
    <location>
        <begin position="115"/>
        <end position="140"/>
    </location>
</feature>
<dbReference type="InterPro" id="IPR004910">
    <property type="entry name" value="Yippee/Mis18/Cereblon"/>
</dbReference>
<dbReference type="PROSITE" id="PS51792">
    <property type="entry name" value="YIPPEE"/>
    <property type="match status" value="1"/>
</dbReference>
<dbReference type="Pfam" id="PF03226">
    <property type="entry name" value="Yippee-Mis18"/>
    <property type="match status" value="1"/>
</dbReference>
<dbReference type="Proteomes" id="UP000251960">
    <property type="component" value="Chromosome 1"/>
</dbReference>
<evidence type="ECO:0000256" key="1">
    <source>
        <dbReference type="ARBA" id="ARBA00005613"/>
    </source>
</evidence>
<dbReference type="InterPro" id="IPR039058">
    <property type="entry name" value="Yippee_fam"/>
</dbReference>
<keyword evidence="6" id="KW-0732">Signal</keyword>
<proteinExistence type="inferred from homology"/>
<evidence type="ECO:0000256" key="5">
    <source>
        <dbReference type="SAM" id="MobiDB-lite"/>
    </source>
</evidence>
<dbReference type="AlphaFoldDB" id="A0A8J8XGG6"/>
<keyword evidence="3" id="KW-0862">Zinc</keyword>
<feature type="signal peptide" evidence="6">
    <location>
        <begin position="1"/>
        <end position="16"/>
    </location>
</feature>
<reference evidence="8" key="1">
    <citation type="journal article" date="2018" name="Nat. Genet.">
        <title>Extensive intraspecific gene order and gene structural variations between Mo17 and other maize genomes.</title>
        <authorList>
            <person name="Sun S."/>
            <person name="Zhou Y."/>
            <person name="Chen J."/>
            <person name="Shi J."/>
            <person name="Zhao H."/>
            <person name="Zhao H."/>
            <person name="Song W."/>
            <person name="Zhang M."/>
            <person name="Cui Y."/>
            <person name="Dong X."/>
            <person name="Liu H."/>
            <person name="Ma X."/>
            <person name="Jiao Y."/>
            <person name="Wang B."/>
            <person name="Wei X."/>
            <person name="Stein J.C."/>
            <person name="Glaubitz J.C."/>
            <person name="Lu F."/>
            <person name="Yu G."/>
            <person name="Liang C."/>
            <person name="Fengler K."/>
            <person name="Li B."/>
            <person name="Rafalski A."/>
            <person name="Schnable P.S."/>
            <person name="Ware D.H."/>
            <person name="Buckler E.S."/>
            <person name="Lai J."/>
        </authorList>
    </citation>
    <scope>NUCLEOTIDE SEQUENCE [LARGE SCALE GENOMIC DNA]</scope>
    <source>
        <tissue evidence="8">Seedling</tissue>
    </source>
</reference>
<comment type="caution">
    <text evidence="8">The sequence shown here is derived from an EMBL/GenBank/DDBJ whole genome shotgun (WGS) entry which is preliminary data.</text>
</comment>
<sequence>MGRLLLLSLPATGAVIYRCKHCDTHLAYDTDIIARTFRCKNGKAYLFNRIVNVNVGTKEEDRMMTTGLHTVCDIFCVACGAILGWKYLVAFDKSQRYKEGKFILDRSTALAAAPGDATADHHHHHHHAPVASSDDEDDHM</sequence>
<evidence type="ECO:0000256" key="3">
    <source>
        <dbReference type="ARBA" id="ARBA00022833"/>
    </source>
</evidence>
<accession>A0A8J8XGG6</accession>
<name>A0A8J8XGG6_MAIZE</name>
<gene>
    <name evidence="8" type="primary">At3g08990_0</name>
    <name evidence="8" type="ORF">Zm00014a_003509</name>
</gene>
<protein>
    <recommendedName>
        <fullName evidence="4">Protein yippee-like</fullName>
    </recommendedName>
</protein>